<feature type="compositionally biased region" description="Polar residues" evidence="1">
    <location>
        <begin position="314"/>
        <end position="335"/>
    </location>
</feature>
<feature type="compositionally biased region" description="Pro residues" evidence="1">
    <location>
        <begin position="626"/>
        <end position="636"/>
    </location>
</feature>
<sequence>MASFQDPSIISMVSAPSQGNSDTSSIVTENRNDINSFLREAESKRAEEEDSKKGSIGGGSSVLENNEVAIEGDKELELEEDEETKELRKQQELENWKLDLGPYNDETRLRYSADFLYNLKDSEDNFVPPGLPPKSYYRLKNKQPIRTNWIGNNQNNNNQNNGRNNYNEGGSSTGSMGNFNLNRRTHDRGFNRHGNNNSHNNHRRNNNNRENRHNKKFSGEDEDSWLADLDKDAPLSADGFEAYRAKVKLEERKRNGELVEEDTNQFQQTSESKNTIDSHFRAVKPSLTSNPSGGATVGSSSDSGRKSKFLGIFSQGSNQQPSDSNIPSSKPSNDGVSKILSLLDSGEKNAQVGSNNTTPQISQASISTPKEQHSGFNSQRSQFFGQDNKTNTSTGSTPILPPGLTPPSGSQVPPNLPTGGSKDSFFMSLMNKGPEAGKPDSNQTQSPIASTQSPALSKVEGSRILPPGLQGPPGLTQQTPPPSQAQQAQSQQQQQQQQSQQQQQQQQPNQKQQPQPPHPQQSSQQPQNPGFPPGFPPQFQNPQNRPPQGPIPQGQFVNPPPGFNPQHPPPWISQQFPPNLPQGRFIPPPLPNGVGFPPQFRPQGGPPGPQGEPRFILPQEFQGNPNGPPVFLPPFGGPGGPGGPGSNPDGSQRERFPPGFFNGPPPGFPNGNPPPNQ</sequence>
<feature type="compositionally biased region" description="Polar residues" evidence="1">
    <location>
        <begin position="351"/>
        <end position="397"/>
    </location>
</feature>
<feature type="region of interest" description="Disordered" evidence="1">
    <location>
        <begin position="147"/>
        <end position="221"/>
    </location>
</feature>
<dbReference type="HOGENOM" id="CLU_406086_0_0_1"/>
<evidence type="ECO:0000256" key="1">
    <source>
        <dbReference type="SAM" id="MobiDB-lite"/>
    </source>
</evidence>
<reference evidence="2 3" key="1">
    <citation type="journal article" date="2012" name="Eukaryot. Cell">
        <title>Draft genome sequence of Wickerhamomyces ciferrii NRRL Y-1031 F-60-10.</title>
        <authorList>
            <person name="Schneider J."/>
            <person name="Andrea H."/>
            <person name="Blom J."/>
            <person name="Jaenicke S."/>
            <person name="Ruckert C."/>
            <person name="Schorsch C."/>
            <person name="Szczepanowski R."/>
            <person name="Farwick M."/>
            <person name="Goesmann A."/>
            <person name="Puhler A."/>
            <person name="Schaffer S."/>
            <person name="Tauch A."/>
            <person name="Kohler T."/>
            <person name="Brinkrolf K."/>
        </authorList>
    </citation>
    <scope>NUCLEOTIDE SEQUENCE [LARGE SCALE GENOMIC DNA]</scope>
    <source>
        <strain evidence="3">ATCC 14091 / BCRC 22168 / CBS 111 / JCM 3599 / NBRC 0793 / NRRL Y-1031 F-60-10</strain>
    </source>
</reference>
<feature type="compositionally biased region" description="Basic and acidic residues" evidence="1">
    <location>
        <begin position="39"/>
        <end position="53"/>
    </location>
</feature>
<dbReference type="AlphaFoldDB" id="K0KFI4"/>
<feature type="region of interest" description="Disordered" evidence="1">
    <location>
        <begin position="1"/>
        <end position="89"/>
    </location>
</feature>
<feature type="compositionally biased region" description="Polar residues" evidence="1">
    <location>
        <begin position="14"/>
        <end position="35"/>
    </location>
</feature>
<feature type="compositionally biased region" description="Low complexity" evidence="1">
    <location>
        <begin position="465"/>
        <end position="513"/>
    </location>
</feature>
<evidence type="ECO:0000313" key="2">
    <source>
        <dbReference type="EMBL" id="CCH40992.1"/>
    </source>
</evidence>
<feature type="compositionally biased region" description="Polar residues" evidence="1">
    <location>
        <begin position="286"/>
        <end position="302"/>
    </location>
</feature>
<dbReference type="Proteomes" id="UP000009328">
    <property type="component" value="Unassembled WGS sequence"/>
</dbReference>
<dbReference type="InParanoid" id="K0KFI4"/>
<feature type="region of interest" description="Disordered" evidence="1">
    <location>
        <begin position="282"/>
        <end position="677"/>
    </location>
</feature>
<feature type="compositionally biased region" description="Low complexity" evidence="1">
    <location>
        <begin position="592"/>
        <end position="603"/>
    </location>
</feature>
<feature type="compositionally biased region" description="Pro residues" evidence="1">
    <location>
        <begin position="558"/>
        <end position="571"/>
    </location>
</feature>
<protein>
    <submittedName>
        <fullName evidence="2">Uncharacterized protein</fullName>
    </submittedName>
</protein>
<feature type="region of interest" description="Disordered" evidence="1">
    <location>
        <begin position="258"/>
        <end position="277"/>
    </location>
</feature>
<proteinExistence type="predicted"/>
<organism evidence="2 3">
    <name type="scientific">Wickerhamomyces ciferrii (strain ATCC 14091 / BCRC 22168 / CBS 111 / JCM 3599 / NBRC 0793 / NRRL Y-1031 F-60-10)</name>
    <name type="common">Yeast</name>
    <name type="synonym">Pichia ciferrii</name>
    <dbReference type="NCBI Taxonomy" id="1206466"/>
    <lineage>
        <taxon>Eukaryota</taxon>
        <taxon>Fungi</taxon>
        <taxon>Dikarya</taxon>
        <taxon>Ascomycota</taxon>
        <taxon>Saccharomycotina</taxon>
        <taxon>Saccharomycetes</taxon>
        <taxon>Phaffomycetales</taxon>
        <taxon>Wickerhamomycetaceae</taxon>
        <taxon>Wickerhamomyces</taxon>
    </lineage>
</organism>
<feature type="compositionally biased region" description="Polar residues" evidence="1">
    <location>
        <begin position="440"/>
        <end position="455"/>
    </location>
</feature>
<accession>K0KFI4</accession>
<feature type="compositionally biased region" description="Low complexity" evidence="1">
    <location>
        <begin position="151"/>
        <end position="170"/>
    </location>
</feature>
<gene>
    <name evidence="2" type="ORF">BN7_529</name>
</gene>
<feature type="compositionally biased region" description="Polar residues" evidence="1">
    <location>
        <begin position="264"/>
        <end position="273"/>
    </location>
</feature>
<feature type="compositionally biased region" description="Polar residues" evidence="1">
    <location>
        <begin position="173"/>
        <end position="182"/>
    </location>
</feature>
<feature type="compositionally biased region" description="Acidic residues" evidence="1">
    <location>
        <begin position="74"/>
        <end position="84"/>
    </location>
</feature>
<feature type="compositionally biased region" description="Basic residues" evidence="1">
    <location>
        <begin position="200"/>
        <end position="216"/>
    </location>
</feature>
<keyword evidence="3" id="KW-1185">Reference proteome</keyword>
<name>K0KFI4_WICCF</name>
<feature type="compositionally biased region" description="Pro residues" evidence="1">
    <location>
        <begin position="663"/>
        <end position="677"/>
    </location>
</feature>
<dbReference type="EMBL" id="CAIF01000011">
    <property type="protein sequence ID" value="CCH40992.1"/>
    <property type="molecule type" value="Genomic_DNA"/>
</dbReference>
<evidence type="ECO:0000313" key="3">
    <source>
        <dbReference type="Proteomes" id="UP000009328"/>
    </source>
</evidence>
<comment type="caution">
    <text evidence="2">The sequence shown here is derived from an EMBL/GenBank/DDBJ whole genome shotgun (WGS) entry which is preliminary data.</text>
</comment>